<sequence length="463" mass="50621">MQILQRQEADENILIIRSFEQGAEPENQTMFKAEKGELWWYSSKELWLGLGKSPKLPAIIKIFRSLFFKRKDRWPEEIILDARGKETEWVCSAINGIILGGYNLQLYKTEPKAFSAFFEEGKLWILSDAYGIADNIAAAQKTALVQCRVMDLMNAPGNYKTPSTLAQWAKDSGDANGYKVTVFEKEKLQELGMHALLAVSKGSDEPPVMIVTEYTPQHYRKTIALVGKGVTFDTGGISIKASANMHLMKSDMGGAAAVLGTIELAAQLRLPVRLIAVIPSTENCVDGSSMKPGDVIGSYSGKTIEVIDTDAEGRLILADGLSYAVKEFRPDVIIDLATLTGSVIQTLGYEAAGLFTPNDALANELSKAGEQTGERLWRLPVWDEYKEEISSDIADVKNYHGKPLAGAIVAAKFLEAFTGEHQAWAHLDIAGTAFGDTEFAPGRAGTAYGIRLLLAYLTAPEQS</sequence>
<dbReference type="GO" id="GO:0070006">
    <property type="term" value="F:metalloaminopeptidase activity"/>
    <property type="evidence" value="ECO:0007669"/>
    <property type="project" value="InterPro"/>
</dbReference>
<feature type="binding site" evidence="8">
    <location>
        <position position="228"/>
    </location>
    <ligand>
        <name>Mn(2+)</name>
        <dbReference type="ChEBI" id="CHEBI:29035"/>
        <label>2</label>
    </ligand>
</feature>
<dbReference type="RefSeq" id="WP_244821957.1">
    <property type="nucleotide sequence ID" value="NZ_CP112998.1"/>
</dbReference>
<dbReference type="InterPro" id="IPR011356">
    <property type="entry name" value="Leucine_aapep/pepB"/>
</dbReference>
<evidence type="ECO:0000256" key="2">
    <source>
        <dbReference type="ARBA" id="ARBA00000967"/>
    </source>
</evidence>
<dbReference type="EC" id="3.4.11.10" evidence="8"/>
<feature type="binding site" evidence="8">
    <location>
        <position position="312"/>
    </location>
    <ligand>
        <name>Mn(2+)</name>
        <dbReference type="ChEBI" id="CHEBI:29035"/>
        <label>1</label>
    </ligand>
</feature>
<dbReference type="Gene3D" id="3.40.630.10">
    <property type="entry name" value="Zn peptidases"/>
    <property type="match status" value="1"/>
</dbReference>
<feature type="binding site" evidence="8">
    <location>
        <position position="233"/>
    </location>
    <ligand>
        <name>Mn(2+)</name>
        <dbReference type="ChEBI" id="CHEBI:29035"/>
        <label>1</label>
    </ligand>
</feature>
<feature type="domain" description="Cytosol aminopeptidase" evidence="9">
    <location>
        <begin position="151"/>
        <end position="453"/>
    </location>
</feature>
<dbReference type="EC" id="3.4.11.1" evidence="8"/>
<evidence type="ECO:0000256" key="3">
    <source>
        <dbReference type="ARBA" id="ARBA00009528"/>
    </source>
</evidence>
<dbReference type="HAMAP" id="MF_00181">
    <property type="entry name" value="Cytosol_peptidase_M17"/>
    <property type="match status" value="1"/>
</dbReference>
<comment type="function">
    <text evidence="8">Presumably involved in the processing and regular turnover of intracellular proteins. Catalyzes the removal of unsubstituted N-terminal amino acids from various peptides.</text>
</comment>
<dbReference type="PRINTS" id="PR00481">
    <property type="entry name" value="LAMNOPPTDASE"/>
</dbReference>
<dbReference type="GO" id="GO:0030145">
    <property type="term" value="F:manganese ion binding"/>
    <property type="evidence" value="ECO:0007669"/>
    <property type="project" value="UniProtKB-UniRule"/>
</dbReference>
<dbReference type="GO" id="GO:0005737">
    <property type="term" value="C:cytoplasm"/>
    <property type="evidence" value="ECO:0007669"/>
    <property type="project" value="UniProtKB-SubCell"/>
</dbReference>
<keyword evidence="8" id="KW-0479">Metal-binding</keyword>
<dbReference type="KEGG" id="dpf:ON006_31180"/>
<feature type="binding site" evidence="8">
    <location>
        <position position="310"/>
    </location>
    <ligand>
        <name>Mn(2+)</name>
        <dbReference type="ChEBI" id="CHEBI:29035"/>
        <label>1</label>
    </ligand>
</feature>
<protein>
    <recommendedName>
        <fullName evidence="8">Probable cytosol aminopeptidase</fullName>
        <ecNumber evidence="8">3.4.11.1</ecNumber>
    </recommendedName>
    <alternativeName>
        <fullName evidence="8">Leucine aminopeptidase</fullName>
        <shortName evidence="8">LAP</shortName>
        <ecNumber evidence="8">3.4.11.10</ecNumber>
    </alternativeName>
    <alternativeName>
        <fullName evidence="8">Leucyl aminopeptidase</fullName>
    </alternativeName>
</protein>
<dbReference type="PANTHER" id="PTHR11963">
    <property type="entry name" value="LEUCINE AMINOPEPTIDASE-RELATED"/>
    <property type="match status" value="1"/>
</dbReference>
<keyword evidence="8" id="KW-0963">Cytoplasm</keyword>
<dbReference type="GO" id="GO:0006508">
    <property type="term" value="P:proteolysis"/>
    <property type="evidence" value="ECO:0007669"/>
    <property type="project" value="UniProtKB-KW"/>
</dbReference>
<evidence type="ECO:0000256" key="1">
    <source>
        <dbReference type="ARBA" id="ARBA00000135"/>
    </source>
</evidence>
<keyword evidence="4 8" id="KW-0031">Aminopeptidase</keyword>
<keyword evidence="11" id="KW-1185">Reference proteome</keyword>
<evidence type="ECO:0000256" key="4">
    <source>
        <dbReference type="ARBA" id="ARBA00022438"/>
    </source>
</evidence>
<feature type="active site" evidence="8">
    <location>
        <position position="314"/>
    </location>
</feature>
<dbReference type="Proteomes" id="UP001164653">
    <property type="component" value="Chromosome"/>
</dbReference>
<dbReference type="PANTHER" id="PTHR11963:SF23">
    <property type="entry name" value="CYTOSOL AMINOPEPTIDASE"/>
    <property type="match status" value="1"/>
</dbReference>
<comment type="catalytic activity">
    <reaction evidence="2 8">
        <text>Release of an N-terminal amino acid, preferentially leucine, but not glutamic or aspartic acids.</text>
        <dbReference type="EC" id="3.4.11.10"/>
    </reaction>
</comment>
<evidence type="ECO:0000256" key="5">
    <source>
        <dbReference type="ARBA" id="ARBA00022670"/>
    </source>
</evidence>
<organism evidence="10 11">
    <name type="scientific">Dyadobacter pollutisoli</name>
    <dbReference type="NCBI Taxonomy" id="2910158"/>
    <lineage>
        <taxon>Bacteria</taxon>
        <taxon>Pseudomonadati</taxon>
        <taxon>Bacteroidota</taxon>
        <taxon>Cytophagia</taxon>
        <taxon>Cytophagales</taxon>
        <taxon>Spirosomataceae</taxon>
        <taxon>Dyadobacter</taxon>
    </lineage>
</organism>
<evidence type="ECO:0000313" key="11">
    <source>
        <dbReference type="Proteomes" id="UP001164653"/>
    </source>
</evidence>
<evidence type="ECO:0000256" key="8">
    <source>
        <dbReference type="HAMAP-Rule" id="MF_00181"/>
    </source>
</evidence>
<feature type="binding site" evidence="8">
    <location>
        <position position="312"/>
    </location>
    <ligand>
        <name>Mn(2+)</name>
        <dbReference type="ChEBI" id="CHEBI:29035"/>
        <label>2</label>
    </ligand>
</feature>
<name>A0A9E8ND67_9BACT</name>
<dbReference type="InterPro" id="IPR023042">
    <property type="entry name" value="Peptidase_M17_leu_NH2_pept"/>
</dbReference>
<dbReference type="AlphaFoldDB" id="A0A9E8ND67"/>
<feature type="binding site" evidence="8">
    <location>
        <position position="251"/>
    </location>
    <ligand>
        <name>Mn(2+)</name>
        <dbReference type="ChEBI" id="CHEBI:29035"/>
        <label>2</label>
    </ligand>
</feature>
<evidence type="ECO:0000256" key="7">
    <source>
        <dbReference type="ARBA" id="ARBA00023211"/>
    </source>
</evidence>
<comment type="catalytic activity">
    <reaction evidence="1 8">
        <text>Release of an N-terminal amino acid, Xaa-|-Yaa-, in which Xaa is preferably Leu, but may be other amino acids including Pro although not Arg or Lys, and Yaa may be Pro. Amino acid amides and methyl esters are also readily hydrolyzed, but rates on arylamides are exceedingly low.</text>
        <dbReference type="EC" id="3.4.11.1"/>
    </reaction>
</comment>
<reference evidence="10" key="1">
    <citation type="submission" date="2022-11" db="EMBL/GenBank/DDBJ databases">
        <title>Dyadobacter pollutisoli sp. nov., isolated from plastic dumped soil.</title>
        <authorList>
            <person name="Kim J.M."/>
            <person name="Kim K.R."/>
            <person name="Lee J.K."/>
            <person name="Hao L."/>
            <person name="Jeon C.O."/>
        </authorList>
    </citation>
    <scope>NUCLEOTIDE SEQUENCE</scope>
    <source>
        <strain evidence="10">U1</strain>
    </source>
</reference>
<keyword evidence="5 8" id="KW-0645">Protease</keyword>
<dbReference type="SUPFAM" id="SSF53187">
    <property type="entry name" value="Zn-dependent exopeptidases"/>
    <property type="match status" value="1"/>
</dbReference>
<evidence type="ECO:0000259" key="9">
    <source>
        <dbReference type="Pfam" id="PF00883"/>
    </source>
</evidence>
<feature type="binding site" evidence="8">
    <location>
        <position position="233"/>
    </location>
    <ligand>
        <name>Mn(2+)</name>
        <dbReference type="ChEBI" id="CHEBI:29035"/>
        <label>2</label>
    </ligand>
</feature>
<evidence type="ECO:0000313" key="10">
    <source>
        <dbReference type="EMBL" id="WAC12177.1"/>
    </source>
</evidence>
<feature type="active site" evidence="8">
    <location>
        <position position="240"/>
    </location>
</feature>
<keyword evidence="6 8" id="KW-0378">Hydrolase</keyword>
<dbReference type="CDD" id="cd00433">
    <property type="entry name" value="Peptidase_M17"/>
    <property type="match status" value="1"/>
</dbReference>
<dbReference type="Pfam" id="PF00883">
    <property type="entry name" value="Peptidase_M17"/>
    <property type="match status" value="1"/>
</dbReference>
<gene>
    <name evidence="8" type="primary">pepA</name>
    <name evidence="10" type="ORF">ON006_31180</name>
</gene>
<keyword evidence="7 8" id="KW-0464">Manganese</keyword>
<comment type="subcellular location">
    <subcellularLocation>
        <location evidence="8">Cytoplasm</location>
    </subcellularLocation>
</comment>
<evidence type="ECO:0000256" key="6">
    <source>
        <dbReference type="ARBA" id="ARBA00022801"/>
    </source>
</evidence>
<accession>A0A9E8ND67</accession>
<dbReference type="InterPro" id="IPR000819">
    <property type="entry name" value="Peptidase_M17_C"/>
</dbReference>
<proteinExistence type="inferred from homology"/>
<dbReference type="EMBL" id="CP112998">
    <property type="protein sequence ID" value="WAC12177.1"/>
    <property type="molecule type" value="Genomic_DNA"/>
</dbReference>
<comment type="cofactor">
    <cofactor evidence="8">
        <name>Mn(2+)</name>
        <dbReference type="ChEBI" id="CHEBI:29035"/>
    </cofactor>
    <text evidence="8">Binds 2 manganese ions per subunit.</text>
</comment>
<comment type="similarity">
    <text evidence="3 8">Belongs to the peptidase M17 family.</text>
</comment>